<protein>
    <submittedName>
        <fullName evidence="2">Short-chain dehydrogenase/reductase SDR</fullName>
    </submittedName>
</protein>
<dbReference type="AlphaFoldDB" id="A0A160PCE4"/>
<evidence type="ECO:0000313" key="3">
    <source>
        <dbReference type="Proteomes" id="UP000218288"/>
    </source>
</evidence>
<accession>A0A160PCE4</accession>
<evidence type="ECO:0000256" key="1">
    <source>
        <dbReference type="ARBA" id="ARBA00006484"/>
    </source>
</evidence>
<dbReference type="GO" id="GO:0032787">
    <property type="term" value="P:monocarboxylic acid metabolic process"/>
    <property type="evidence" value="ECO:0007669"/>
    <property type="project" value="UniProtKB-ARBA"/>
</dbReference>
<dbReference type="Pfam" id="PF13561">
    <property type="entry name" value="adh_short_C2"/>
    <property type="match status" value="1"/>
</dbReference>
<dbReference type="PANTHER" id="PTHR42879">
    <property type="entry name" value="3-OXOACYL-(ACYL-CARRIER-PROTEIN) REDUCTASE"/>
    <property type="match status" value="1"/>
</dbReference>
<dbReference type="InterPro" id="IPR050259">
    <property type="entry name" value="SDR"/>
</dbReference>
<dbReference type="OrthoDB" id="9793325at2"/>
<dbReference type="Gene3D" id="3.40.50.720">
    <property type="entry name" value="NAD(P)-binding Rossmann-like Domain"/>
    <property type="match status" value="1"/>
</dbReference>
<name>A0A160PCE4_9HYPH</name>
<dbReference type="PRINTS" id="PR00081">
    <property type="entry name" value="GDHRDH"/>
</dbReference>
<dbReference type="Proteomes" id="UP000218288">
    <property type="component" value="Chromosome"/>
</dbReference>
<dbReference type="InterPro" id="IPR020904">
    <property type="entry name" value="Sc_DH/Rdtase_CS"/>
</dbReference>
<proteinExistence type="inferred from homology"/>
<evidence type="ECO:0000313" key="2">
    <source>
        <dbReference type="EMBL" id="BAU90609.1"/>
    </source>
</evidence>
<dbReference type="PROSITE" id="PS00061">
    <property type="entry name" value="ADH_SHORT"/>
    <property type="match status" value="1"/>
</dbReference>
<dbReference type="InterPro" id="IPR036291">
    <property type="entry name" value="NAD(P)-bd_dom_sf"/>
</dbReference>
<dbReference type="SUPFAM" id="SSF51735">
    <property type="entry name" value="NAD(P)-binding Rossmann-fold domains"/>
    <property type="match status" value="1"/>
</dbReference>
<gene>
    <name evidence="2" type="ORF">MPPM_2004</name>
</gene>
<dbReference type="FunFam" id="3.40.50.720:FF:000084">
    <property type="entry name" value="Short-chain dehydrogenase reductase"/>
    <property type="match status" value="1"/>
</dbReference>
<dbReference type="RefSeq" id="WP_096484924.1">
    <property type="nucleotide sequence ID" value="NZ_AP014809.1"/>
</dbReference>
<comment type="similarity">
    <text evidence="1">Belongs to the short-chain dehydrogenases/reductases (SDR) family.</text>
</comment>
<sequence length="268" mass="28134">MDLGISGRIAVVTGAKSGMGRSTAEHLLREGVHVVLTDKEGPELQATAEELAALGPVRAIEADLSTAKGIEVLAAFANMAFDDKPTILVCAAGITGASGDFLDLTDDDWLEALQTDLMAGVRATRAFIPHMRKAGWGRVVLFSSEDAVQPYVEELPYAAAKAGVLNLAKGLSKAYGPDGVLVNAVGPAFIATPMTDAQMEKKAKEKGISFDEAVQVTLDEERPGIVAKRRGRAEEVAAAVTFLCSEHASFITGEFLRVDGGSVMTMGA</sequence>
<dbReference type="EMBL" id="AP014809">
    <property type="protein sequence ID" value="BAU90609.1"/>
    <property type="molecule type" value="Genomic_DNA"/>
</dbReference>
<dbReference type="InterPro" id="IPR002347">
    <property type="entry name" value="SDR_fam"/>
</dbReference>
<organism evidence="2 3">
    <name type="scientific">Methylorubrum populi</name>
    <dbReference type="NCBI Taxonomy" id="223967"/>
    <lineage>
        <taxon>Bacteria</taxon>
        <taxon>Pseudomonadati</taxon>
        <taxon>Pseudomonadota</taxon>
        <taxon>Alphaproteobacteria</taxon>
        <taxon>Hyphomicrobiales</taxon>
        <taxon>Methylobacteriaceae</taxon>
        <taxon>Methylorubrum</taxon>
    </lineage>
</organism>
<reference evidence="2 3" key="1">
    <citation type="journal article" date="2016" name="Genome Announc.">
        <title>Complete Genome Sequence of Methylobacterium populi P-1M, Isolated from Pink-Pigmented Household Biofilm.</title>
        <authorList>
            <person name="Morohoshi T."/>
            <person name="Ikeda T."/>
        </authorList>
    </citation>
    <scope>NUCLEOTIDE SEQUENCE [LARGE SCALE GENOMIC DNA]</scope>
    <source>
        <strain evidence="2 3">P-1M</strain>
    </source>
</reference>